<evidence type="ECO:0000313" key="6">
    <source>
        <dbReference type="Proteomes" id="UP000310636"/>
    </source>
</evidence>
<dbReference type="InterPro" id="IPR041063">
    <property type="entry name" value="Glyco_H_20C_C"/>
</dbReference>
<reference evidence="5 6" key="1">
    <citation type="submission" date="2019-04" db="EMBL/GenBank/DDBJ databases">
        <title>Cohnella sp. nov. isolated from preserved vegetables.</title>
        <authorList>
            <person name="Lin S.-Y."/>
            <person name="Hung M.-H."/>
            <person name="Young C.-C."/>
        </authorList>
    </citation>
    <scope>NUCLEOTIDE SEQUENCE [LARGE SCALE GENOMIC DNA]</scope>
    <source>
        <strain evidence="5 6">CC-MHH1044</strain>
    </source>
</reference>
<evidence type="ECO:0000259" key="4">
    <source>
        <dbReference type="Pfam" id="PF18088"/>
    </source>
</evidence>
<evidence type="ECO:0000259" key="3">
    <source>
        <dbReference type="Pfam" id="PF00728"/>
    </source>
</evidence>
<name>A0A4V3WGJ6_9BACL</name>
<accession>A0A4V3WGJ6</accession>
<gene>
    <name evidence="5" type="ORF">E6C55_00485</name>
</gene>
<dbReference type="CDD" id="cd06565">
    <property type="entry name" value="GH20_GcnA-like"/>
    <property type="match status" value="1"/>
</dbReference>
<keyword evidence="2" id="KW-0378">Hydrolase</keyword>
<evidence type="ECO:0000256" key="2">
    <source>
        <dbReference type="ARBA" id="ARBA00022801"/>
    </source>
</evidence>
<proteinExistence type="inferred from homology"/>
<dbReference type="GO" id="GO:0004563">
    <property type="term" value="F:beta-N-acetylhexosaminidase activity"/>
    <property type="evidence" value="ECO:0007669"/>
    <property type="project" value="UniProtKB-ARBA"/>
</dbReference>
<dbReference type="EMBL" id="SSOB01000001">
    <property type="protein sequence ID" value="THF84496.1"/>
    <property type="molecule type" value="Genomic_DNA"/>
</dbReference>
<dbReference type="InterPro" id="IPR017853">
    <property type="entry name" value="GH"/>
</dbReference>
<dbReference type="GO" id="GO:0005975">
    <property type="term" value="P:carbohydrate metabolic process"/>
    <property type="evidence" value="ECO:0007669"/>
    <property type="project" value="InterPro"/>
</dbReference>
<dbReference type="Gene3D" id="1.20.120.670">
    <property type="entry name" value="N-acetyl-b-d-glucoasminidase"/>
    <property type="match status" value="1"/>
</dbReference>
<dbReference type="InterPro" id="IPR038901">
    <property type="entry name" value="HEXDC-like"/>
</dbReference>
<dbReference type="SUPFAM" id="SSF51445">
    <property type="entry name" value="(Trans)glycosidases"/>
    <property type="match status" value="1"/>
</dbReference>
<comment type="caution">
    <text evidence="5">The sequence shown here is derived from an EMBL/GenBank/DDBJ whole genome shotgun (WGS) entry which is preliminary data.</text>
</comment>
<evidence type="ECO:0000256" key="1">
    <source>
        <dbReference type="ARBA" id="ARBA00006285"/>
    </source>
</evidence>
<feature type="domain" description="Glycoside hydrolase family 20 catalytic" evidence="3">
    <location>
        <begin position="143"/>
        <end position="278"/>
    </location>
</feature>
<sequence>MKLRFVGDVKEVEAGLAEIALEAGIELSADGREVRVVRHDENRIIVEASTDGLFLSYHHNIHFFRAVSLLSESLREGGRFRLEEEPQFDMNGPMFDVSQGGAVIRVEAVKAILRKMALMGLDMIMLYAEDSFELKQQPYFGYMRGRYSQAEIKEMDDYAHMLGIEMIPCIQTLSHLADVLKWSDFYDLRDDHETLLVGYDRTYEFVEQMIVAASEPVRSKRIHIGMDEAWKLGLGEYLVRNGLRSKFDIMNDHLQRVMEIVERHGLRPMMWSDMYFRAGSPKGDYYDPDCSISDEVIADMPKNIQYVYWDYYHYDENFYSEWIRQHKRFGSTPIFAGGIWNWKGFVLNYGATFESTNVALNVCKREGVREVIATLWGDDGTECDWFAALLGLQLFAEHGYAGKLDEEKLARRFHSCTGARMDDFMAIKNIDEPPGIRPGNLETYNPSRYMLWQNVMQGLFDANIADLDVAGHYAGLKKEMALYKTRNGEYGFVFEILERLCAVLELKADAGIRLTNAYLAGDKTALSVMVRETLPEVRSRAEKLRAYHLERWYVVNKPFGWDIIDLRYGGLLASLSTAIERIGAYVEGRIERLEELEEKRLLFQGQEGLVDCYLYKHMPTPSRISQ</sequence>
<keyword evidence="6" id="KW-1185">Reference proteome</keyword>
<dbReference type="Gene3D" id="3.20.20.80">
    <property type="entry name" value="Glycosidases"/>
    <property type="match status" value="1"/>
</dbReference>
<dbReference type="InterPro" id="IPR015883">
    <property type="entry name" value="Glyco_hydro_20_cat"/>
</dbReference>
<protein>
    <submittedName>
        <fullName evidence="5">Beta-N-acetylhexosaminidase</fullName>
    </submittedName>
</protein>
<dbReference type="Proteomes" id="UP000310636">
    <property type="component" value="Unassembled WGS sequence"/>
</dbReference>
<dbReference type="PANTHER" id="PTHR21040">
    <property type="entry name" value="BCDNA.GH04120"/>
    <property type="match status" value="1"/>
</dbReference>
<feature type="domain" description="Glycoside Hydrolase 20C C-terminal" evidence="4">
    <location>
        <begin position="422"/>
        <end position="608"/>
    </location>
</feature>
<dbReference type="OrthoDB" id="383771at2"/>
<evidence type="ECO:0000313" key="5">
    <source>
        <dbReference type="EMBL" id="THF84496.1"/>
    </source>
</evidence>
<comment type="similarity">
    <text evidence="1">Belongs to the glycosyl hydrolase 20 family.</text>
</comment>
<dbReference type="PANTHER" id="PTHR21040:SF8">
    <property type="entry name" value="BCDNA.GH04120"/>
    <property type="match status" value="1"/>
</dbReference>
<dbReference type="RefSeq" id="WP_136367811.1">
    <property type="nucleotide sequence ID" value="NZ_SSOB01000001.1"/>
</dbReference>
<dbReference type="Pfam" id="PF18088">
    <property type="entry name" value="Glyco_H_20C_C"/>
    <property type="match status" value="1"/>
</dbReference>
<dbReference type="Pfam" id="PF00728">
    <property type="entry name" value="Glyco_hydro_20"/>
    <property type="match status" value="1"/>
</dbReference>
<dbReference type="AlphaFoldDB" id="A0A4V3WGJ6"/>
<organism evidence="5 6">
    <name type="scientific">Cohnella fermenti</name>
    <dbReference type="NCBI Taxonomy" id="2565925"/>
    <lineage>
        <taxon>Bacteria</taxon>
        <taxon>Bacillati</taxon>
        <taxon>Bacillota</taxon>
        <taxon>Bacilli</taxon>
        <taxon>Bacillales</taxon>
        <taxon>Paenibacillaceae</taxon>
        <taxon>Cohnella</taxon>
    </lineage>
</organism>